<evidence type="ECO:0000259" key="9">
    <source>
        <dbReference type="PROSITE" id="PS51710"/>
    </source>
</evidence>
<dbReference type="Gene3D" id="2.70.210.12">
    <property type="entry name" value="GTP1/OBG domain"/>
    <property type="match status" value="1"/>
</dbReference>
<feature type="binding site" evidence="8">
    <location>
        <begin position="199"/>
        <end position="203"/>
    </location>
    <ligand>
        <name>GTP</name>
        <dbReference type="ChEBI" id="CHEBI:37565"/>
    </ligand>
</feature>
<feature type="domain" description="Obg" evidence="10">
    <location>
        <begin position="9"/>
        <end position="167"/>
    </location>
</feature>
<dbReference type="NCBIfam" id="NF008956">
    <property type="entry name" value="PRK12299.1"/>
    <property type="match status" value="1"/>
</dbReference>
<dbReference type="GO" id="GO:0042254">
    <property type="term" value="P:ribosome biogenesis"/>
    <property type="evidence" value="ECO:0007669"/>
    <property type="project" value="UniProtKB-UniRule"/>
</dbReference>
<dbReference type="EMBL" id="DRBW01000255">
    <property type="protein sequence ID" value="HDM90927.1"/>
    <property type="molecule type" value="Genomic_DNA"/>
</dbReference>
<dbReference type="InterPro" id="IPR045086">
    <property type="entry name" value="OBG_GTPase"/>
</dbReference>
<feature type="domain" description="OBG-type G" evidence="9">
    <location>
        <begin position="168"/>
        <end position="330"/>
    </location>
</feature>
<evidence type="ECO:0000256" key="2">
    <source>
        <dbReference type="ARBA" id="ARBA00022490"/>
    </source>
</evidence>
<dbReference type="PANTHER" id="PTHR11702:SF31">
    <property type="entry name" value="MITOCHONDRIAL RIBOSOME-ASSOCIATED GTPASE 2"/>
    <property type="match status" value="1"/>
</dbReference>
<reference evidence="11" key="1">
    <citation type="journal article" date="2020" name="mSystems">
        <title>Genome- and Community-Level Interaction Insights into Carbon Utilization and Element Cycling Functions of Hydrothermarchaeota in Hydrothermal Sediment.</title>
        <authorList>
            <person name="Zhou Z."/>
            <person name="Liu Y."/>
            <person name="Xu W."/>
            <person name="Pan J."/>
            <person name="Luo Z.H."/>
            <person name="Li M."/>
        </authorList>
    </citation>
    <scope>NUCLEOTIDE SEQUENCE [LARGE SCALE GENOMIC DNA]</scope>
    <source>
        <strain evidence="11">HyVt-237</strain>
    </source>
</reference>
<dbReference type="GO" id="GO:0005525">
    <property type="term" value="F:GTP binding"/>
    <property type="evidence" value="ECO:0007669"/>
    <property type="project" value="UniProtKB-UniRule"/>
</dbReference>
<dbReference type="GO" id="GO:0003924">
    <property type="term" value="F:GTPase activity"/>
    <property type="evidence" value="ECO:0007669"/>
    <property type="project" value="UniProtKB-UniRule"/>
</dbReference>
<dbReference type="NCBIfam" id="TIGR00231">
    <property type="entry name" value="small_GTP"/>
    <property type="match status" value="1"/>
</dbReference>
<dbReference type="Proteomes" id="UP000885931">
    <property type="component" value="Unassembled WGS sequence"/>
</dbReference>
<dbReference type="InterPro" id="IPR005225">
    <property type="entry name" value="Small_GTP-bd"/>
</dbReference>
<comment type="caution">
    <text evidence="11">The sequence shown here is derived from an EMBL/GenBank/DDBJ whole genome shotgun (WGS) entry which is preliminary data.</text>
</comment>
<feature type="binding site" evidence="8">
    <location>
        <position position="181"/>
    </location>
    <ligand>
        <name>Mg(2+)</name>
        <dbReference type="ChEBI" id="CHEBI:18420"/>
    </ligand>
</feature>
<dbReference type="Pfam" id="PF01018">
    <property type="entry name" value="GTP1_OBG"/>
    <property type="match status" value="1"/>
</dbReference>
<evidence type="ECO:0000256" key="6">
    <source>
        <dbReference type="ARBA" id="ARBA00022842"/>
    </source>
</evidence>
<evidence type="ECO:0000256" key="4">
    <source>
        <dbReference type="ARBA" id="ARBA00022741"/>
    </source>
</evidence>
<dbReference type="InterPro" id="IPR031167">
    <property type="entry name" value="G_OBG"/>
</dbReference>
<comment type="cofactor">
    <cofactor evidence="8">
        <name>Mg(2+)</name>
        <dbReference type="ChEBI" id="CHEBI:18420"/>
    </cofactor>
</comment>
<dbReference type="PRINTS" id="PR00326">
    <property type="entry name" value="GTP1OBG"/>
</dbReference>
<comment type="caution">
    <text evidence="8">Lacks conserved residue(s) required for the propagation of feature annotation.</text>
</comment>
<dbReference type="PROSITE" id="PS51883">
    <property type="entry name" value="OBG"/>
    <property type="match status" value="1"/>
</dbReference>
<feature type="binding site" evidence="8">
    <location>
        <begin position="221"/>
        <end position="224"/>
    </location>
    <ligand>
        <name>GTP</name>
        <dbReference type="ChEBI" id="CHEBI:37565"/>
    </ligand>
</feature>
<evidence type="ECO:0000256" key="7">
    <source>
        <dbReference type="ARBA" id="ARBA00023134"/>
    </source>
</evidence>
<name>A0A7C0XBZ0_UNCW3</name>
<dbReference type="GO" id="GO:0000287">
    <property type="term" value="F:magnesium ion binding"/>
    <property type="evidence" value="ECO:0007669"/>
    <property type="project" value="InterPro"/>
</dbReference>
<evidence type="ECO:0000259" key="10">
    <source>
        <dbReference type="PROSITE" id="PS51883"/>
    </source>
</evidence>
<dbReference type="PANTHER" id="PTHR11702">
    <property type="entry name" value="DEVELOPMENTALLY REGULATED GTP-BINDING PROTEIN-RELATED"/>
    <property type="match status" value="1"/>
</dbReference>
<dbReference type="PROSITE" id="PS51710">
    <property type="entry name" value="G_OBG"/>
    <property type="match status" value="1"/>
</dbReference>
<dbReference type="FunFam" id="2.70.210.12:FF:000001">
    <property type="entry name" value="GTPase Obg"/>
    <property type="match status" value="1"/>
</dbReference>
<dbReference type="InterPro" id="IPR006074">
    <property type="entry name" value="GTP1-OBG_CS"/>
</dbReference>
<gene>
    <name evidence="11" type="primary">obgE</name>
    <name evidence="8" type="synonym">obg</name>
    <name evidence="11" type="ORF">ENG67_06955</name>
</gene>
<keyword evidence="4 8" id="KW-0547">Nucleotide-binding</keyword>
<dbReference type="InterPro" id="IPR036726">
    <property type="entry name" value="GTP1_OBG_dom_sf"/>
</dbReference>
<dbReference type="AlphaFoldDB" id="A0A7C0XBZ0"/>
<dbReference type="InterPro" id="IPR014100">
    <property type="entry name" value="GTP-bd_Obg/CgtA"/>
</dbReference>
<evidence type="ECO:0000256" key="5">
    <source>
        <dbReference type="ARBA" id="ARBA00022801"/>
    </source>
</evidence>
<organism evidence="11">
    <name type="scientific">candidate division WOR-3 bacterium</name>
    <dbReference type="NCBI Taxonomy" id="2052148"/>
    <lineage>
        <taxon>Bacteria</taxon>
        <taxon>Bacteria division WOR-3</taxon>
    </lineage>
</organism>
<dbReference type="NCBIfam" id="NF008955">
    <property type="entry name" value="PRK12297.1"/>
    <property type="match status" value="1"/>
</dbReference>
<proteinExistence type="inferred from homology"/>
<keyword evidence="3 8" id="KW-0479">Metal-binding</keyword>
<evidence type="ECO:0000256" key="1">
    <source>
        <dbReference type="ARBA" id="ARBA00007699"/>
    </source>
</evidence>
<keyword evidence="6 8" id="KW-0460">Magnesium</keyword>
<dbReference type="PIRSF" id="PIRSF002401">
    <property type="entry name" value="GTP_bd_Obg/CgtA"/>
    <property type="match status" value="1"/>
</dbReference>
<keyword evidence="5 8" id="KW-0378">Hydrolase</keyword>
<feature type="binding site" evidence="8">
    <location>
        <begin position="287"/>
        <end position="290"/>
    </location>
    <ligand>
        <name>GTP</name>
        <dbReference type="ChEBI" id="CHEBI:37565"/>
    </ligand>
</feature>
<evidence type="ECO:0000256" key="3">
    <source>
        <dbReference type="ARBA" id="ARBA00022723"/>
    </source>
</evidence>
<comment type="subcellular location">
    <subcellularLocation>
        <location evidence="8">Cytoplasm</location>
    </subcellularLocation>
</comment>
<dbReference type="SUPFAM" id="SSF82051">
    <property type="entry name" value="Obg GTP-binding protein N-terminal domain"/>
    <property type="match status" value="1"/>
</dbReference>
<evidence type="ECO:0000313" key="11">
    <source>
        <dbReference type="EMBL" id="HDM90927.1"/>
    </source>
</evidence>
<dbReference type="SUPFAM" id="SSF52540">
    <property type="entry name" value="P-loop containing nucleoside triphosphate hydrolases"/>
    <property type="match status" value="1"/>
</dbReference>
<dbReference type="Pfam" id="PF01926">
    <property type="entry name" value="MMR_HSR1"/>
    <property type="match status" value="1"/>
</dbReference>
<keyword evidence="7 8" id="KW-0342">GTP-binding</keyword>
<dbReference type="NCBIfam" id="TIGR02729">
    <property type="entry name" value="Obg_CgtA"/>
    <property type="match status" value="1"/>
</dbReference>
<dbReference type="InterPro" id="IPR006073">
    <property type="entry name" value="GTP-bd"/>
</dbReference>
<comment type="function">
    <text evidence="8">An essential GTPase which binds GTP, GDP and possibly (p)ppGpp with moderate affinity, with high nucleotide exchange rates and a fairly low GTP hydrolysis rate. Plays a role in control of the cell cycle, stress response, ribosome biogenesis and in those bacteria that undergo differentiation, in morphogenesis control.</text>
</comment>
<evidence type="ECO:0000256" key="8">
    <source>
        <dbReference type="HAMAP-Rule" id="MF_01454"/>
    </source>
</evidence>
<feature type="binding site" evidence="8">
    <location>
        <position position="201"/>
    </location>
    <ligand>
        <name>Mg(2+)</name>
        <dbReference type="ChEBI" id="CHEBI:18420"/>
    </ligand>
</feature>
<dbReference type="CDD" id="cd01898">
    <property type="entry name" value="Obg"/>
    <property type="match status" value="1"/>
</dbReference>
<sequence length="342" mass="37186">MALTREAKRNFVDVARIEVIAGKGGDGAVHFRREKFVPRGGPDGGDGGRGGSVYLVGDKSLKTLLDFRYRKVFRAEDGRPGGPSKKAGRSGKDVFIRVPLGTVVYDAETGEVLGELLKDGQKLLVARGGKGGRGNARFATPTQRVPRVAEKGEEGERRKLRLELKLIAEVGIVGYPNAGKTTLLKAISGATGKVAPYPFTTITPNLGVVHLPDFTSFAVVDIPGIIEGAHEGRGMGLAFLRHIERTRILLFVLDVTGDPQRDYETLKRELMLYNPELLKRPRIVALNKIDLLGEGDVSFTAEEGVEVYRISALTGEGIESLMGGIVKWLRRMAQPKESGEDR</sequence>
<dbReference type="PROSITE" id="PS00905">
    <property type="entry name" value="GTP1_OBG"/>
    <property type="match status" value="1"/>
</dbReference>
<dbReference type="InterPro" id="IPR027417">
    <property type="entry name" value="P-loop_NTPase"/>
</dbReference>
<dbReference type="HAMAP" id="MF_01454">
    <property type="entry name" value="GTPase_Obg"/>
    <property type="match status" value="1"/>
</dbReference>
<comment type="subunit">
    <text evidence="8">Monomer.</text>
</comment>
<dbReference type="InterPro" id="IPR006169">
    <property type="entry name" value="GTP1_OBG_dom"/>
</dbReference>
<dbReference type="GO" id="GO:0005737">
    <property type="term" value="C:cytoplasm"/>
    <property type="evidence" value="ECO:0007669"/>
    <property type="project" value="UniProtKB-SubCell"/>
</dbReference>
<accession>A0A7C0XBZ0</accession>
<dbReference type="EC" id="3.6.5.-" evidence="8"/>
<protein>
    <recommendedName>
        <fullName evidence="8">GTPase Obg</fullName>
        <ecNumber evidence="8">3.6.5.-</ecNumber>
    </recommendedName>
    <alternativeName>
        <fullName evidence="8">GTP-binding protein Obg</fullName>
    </alternativeName>
</protein>
<keyword evidence="2 8" id="KW-0963">Cytoplasm</keyword>
<comment type="similarity">
    <text evidence="1 8">Belongs to the TRAFAC class OBG-HflX-like GTPase superfamily. OBG GTPase family.</text>
</comment>
<dbReference type="Gene3D" id="3.40.50.300">
    <property type="entry name" value="P-loop containing nucleotide triphosphate hydrolases"/>
    <property type="match status" value="1"/>
</dbReference>
<feature type="binding site" evidence="8">
    <location>
        <begin position="311"/>
        <end position="313"/>
    </location>
    <ligand>
        <name>GTP</name>
        <dbReference type="ChEBI" id="CHEBI:37565"/>
    </ligand>
</feature>